<keyword evidence="2" id="KW-1185">Reference proteome</keyword>
<evidence type="ECO:0000313" key="2">
    <source>
        <dbReference type="Proteomes" id="UP000011668"/>
    </source>
</evidence>
<protein>
    <submittedName>
        <fullName evidence="1">Uncharacterized protein</fullName>
    </submittedName>
</protein>
<sequence>MSAGSSTVAICERHVFMSTINNCLKLCFGEHTTNHTSTHRKDSRSCMNVCRAGSLDRSWEDINATVP</sequence>
<dbReference type="HOGENOM" id="CLU_2814187_0_0_1"/>
<comment type="caution">
    <text evidence="1">The sequence shown here is derived from an EMBL/GenBank/DDBJ whole genome shotgun (WGS) entry which is preliminary data.</text>
</comment>
<reference evidence="1 2" key="1">
    <citation type="journal article" date="2013" name="Nat. Commun.">
        <title>The evolution and pathogenic mechanisms of the rice sheath blight pathogen.</title>
        <authorList>
            <person name="Zheng A."/>
            <person name="Lin R."/>
            <person name="Xu L."/>
            <person name="Qin P."/>
            <person name="Tang C."/>
            <person name="Ai P."/>
            <person name="Zhang D."/>
            <person name="Liu Y."/>
            <person name="Sun Z."/>
            <person name="Feng H."/>
            <person name="Wang Y."/>
            <person name="Chen Y."/>
            <person name="Liang X."/>
            <person name="Fu R."/>
            <person name="Li Q."/>
            <person name="Zhang J."/>
            <person name="Yu X."/>
            <person name="Xie Z."/>
            <person name="Ding L."/>
            <person name="Guan P."/>
            <person name="Tang J."/>
            <person name="Liang Y."/>
            <person name="Wang S."/>
            <person name="Deng Q."/>
            <person name="Li S."/>
            <person name="Zhu J."/>
            <person name="Wang L."/>
            <person name="Liu H."/>
            <person name="Li P."/>
        </authorList>
    </citation>
    <scope>NUCLEOTIDE SEQUENCE [LARGE SCALE GENOMIC DNA]</scope>
    <source>
        <strain evidence="2">AG-1 IA</strain>
    </source>
</reference>
<name>L8WIK3_THACA</name>
<evidence type="ECO:0000313" key="1">
    <source>
        <dbReference type="EMBL" id="ELU36179.1"/>
    </source>
</evidence>
<gene>
    <name evidence="1" type="ORF">AG1IA_09791</name>
</gene>
<organism evidence="1 2">
    <name type="scientific">Thanatephorus cucumeris (strain AG1-IA)</name>
    <name type="common">Rice sheath blight fungus</name>
    <name type="synonym">Rhizoctonia solani</name>
    <dbReference type="NCBI Taxonomy" id="983506"/>
    <lineage>
        <taxon>Eukaryota</taxon>
        <taxon>Fungi</taxon>
        <taxon>Dikarya</taxon>
        <taxon>Basidiomycota</taxon>
        <taxon>Agaricomycotina</taxon>
        <taxon>Agaricomycetes</taxon>
        <taxon>Cantharellales</taxon>
        <taxon>Ceratobasidiaceae</taxon>
        <taxon>Rhizoctonia</taxon>
        <taxon>Rhizoctonia solani AG-1</taxon>
    </lineage>
</organism>
<proteinExistence type="predicted"/>
<accession>L8WIK3</accession>
<dbReference type="AlphaFoldDB" id="L8WIK3"/>
<dbReference type="EMBL" id="AFRT01004084">
    <property type="protein sequence ID" value="ELU36179.1"/>
    <property type="molecule type" value="Genomic_DNA"/>
</dbReference>
<dbReference type="Proteomes" id="UP000011668">
    <property type="component" value="Unassembled WGS sequence"/>
</dbReference>